<protein>
    <submittedName>
        <fullName evidence="1">Uncharacterized protein</fullName>
    </submittedName>
</protein>
<dbReference type="EMBL" id="KZ819188">
    <property type="protein sequence ID" value="PWZ03631.1"/>
    <property type="molecule type" value="Genomic_DNA"/>
</dbReference>
<proteinExistence type="predicted"/>
<reference evidence="1 2" key="1">
    <citation type="journal article" date="2018" name="Mol. Biol. Evol.">
        <title>Broad Genomic Sampling Reveals a Smut Pathogenic Ancestry of the Fungal Clade Ustilaginomycotina.</title>
        <authorList>
            <person name="Kijpornyongpan T."/>
            <person name="Mondo S.J."/>
            <person name="Barry K."/>
            <person name="Sandor L."/>
            <person name="Lee J."/>
            <person name="Lipzen A."/>
            <person name="Pangilinan J."/>
            <person name="LaButti K."/>
            <person name="Hainaut M."/>
            <person name="Henrissat B."/>
            <person name="Grigoriev I.V."/>
            <person name="Spatafora J.W."/>
            <person name="Aime M.C."/>
        </authorList>
    </citation>
    <scope>NUCLEOTIDE SEQUENCE [LARGE SCALE GENOMIC DNA]</scope>
    <source>
        <strain evidence="1 2">MCA 3645</strain>
    </source>
</reference>
<organism evidence="1 2">
    <name type="scientific">Testicularia cyperi</name>
    <dbReference type="NCBI Taxonomy" id="1882483"/>
    <lineage>
        <taxon>Eukaryota</taxon>
        <taxon>Fungi</taxon>
        <taxon>Dikarya</taxon>
        <taxon>Basidiomycota</taxon>
        <taxon>Ustilaginomycotina</taxon>
        <taxon>Ustilaginomycetes</taxon>
        <taxon>Ustilaginales</taxon>
        <taxon>Anthracoideaceae</taxon>
        <taxon>Testicularia</taxon>
    </lineage>
</organism>
<keyword evidence="2" id="KW-1185">Reference proteome</keyword>
<dbReference type="AlphaFoldDB" id="A0A317Y234"/>
<gene>
    <name evidence="1" type="ORF">BCV70DRAFT_20673</name>
</gene>
<evidence type="ECO:0000313" key="1">
    <source>
        <dbReference type="EMBL" id="PWZ03631.1"/>
    </source>
</evidence>
<dbReference type="Proteomes" id="UP000246740">
    <property type="component" value="Unassembled WGS sequence"/>
</dbReference>
<accession>A0A317Y234</accession>
<dbReference type="InParanoid" id="A0A317Y234"/>
<name>A0A317Y234_9BASI</name>
<evidence type="ECO:0000313" key="2">
    <source>
        <dbReference type="Proteomes" id="UP000246740"/>
    </source>
</evidence>
<sequence length="97" mass="10461">MRYGGLYCSNQPANLVMLPCLALPCLAPAATVQSTIAGLDGLVGSLFYRTVLYSSCCSILTSRVAPPTISIRSSSLIFLPHRHRHPTHLAPFLSLSF</sequence>